<evidence type="ECO:0000313" key="10">
    <source>
        <dbReference type="RefSeq" id="XP_033568726.1"/>
    </source>
</evidence>
<feature type="compositionally biased region" description="Acidic residues" evidence="6">
    <location>
        <begin position="169"/>
        <end position="179"/>
    </location>
</feature>
<feature type="region of interest" description="Disordered" evidence="6">
    <location>
        <begin position="150"/>
        <end position="232"/>
    </location>
</feature>
<dbReference type="OrthoDB" id="442460at2759"/>
<feature type="compositionally biased region" description="Basic and acidic residues" evidence="6">
    <location>
        <begin position="574"/>
        <end position="590"/>
    </location>
</feature>
<keyword evidence="2" id="KW-0597">Phosphoprotein</keyword>
<reference evidence="10" key="3">
    <citation type="submission" date="2025-04" db="UniProtKB">
        <authorList>
            <consortium name="RefSeq"/>
        </authorList>
    </citation>
    <scope>IDENTIFICATION</scope>
    <source>
        <strain evidence="10">CBS 304.34</strain>
    </source>
</reference>
<feature type="compositionally biased region" description="Basic residues" evidence="6">
    <location>
        <begin position="1063"/>
        <end position="1073"/>
    </location>
</feature>
<feature type="compositionally biased region" description="Basic and acidic residues" evidence="6">
    <location>
        <begin position="363"/>
        <end position="373"/>
    </location>
</feature>
<dbReference type="EMBL" id="MU003728">
    <property type="protein sequence ID" value="KAF2801762.1"/>
    <property type="molecule type" value="Genomic_DNA"/>
</dbReference>
<evidence type="ECO:0000256" key="5">
    <source>
        <dbReference type="ARBA" id="ARBA00022801"/>
    </source>
</evidence>
<evidence type="ECO:0000256" key="4">
    <source>
        <dbReference type="ARBA" id="ARBA00022786"/>
    </source>
</evidence>
<feature type="compositionally biased region" description="Polar residues" evidence="6">
    <location>
        <begin position="69"/>
        <end position="78"/>
    </location>
</feature>
<dbReference type="GeneID" id="54467967"/>
<feature type="compositionally biased region" description="Basic and acidic residues" evidence="6">
    <location>
        <begin position="1109"/>
        <end position="1128"/>
    </location>
</feature>
<dbReference type="RefSeq" id="XP_033568726.1">
    <property type="nucleotide sequence ID" value="XM_033727074.1"/>
</dbReference>
<comment type="similarity">
    <text evidence="1">Belongs to the peptidase C48 family.</text>
</comment>
<dbReference type="InterPro" id="IPR038765">
    <property type="entry name" value="Papain-like_cys_pep_sf"/>
</dbReference>
<feature type="region of interest" description="Disordered" evidence="6">
    <location>
        <begin position="876"/>
        <end position="941"/>
    </location>
</feature>
<gene>
    <name evidence="8 10" type="ORF">BDZ99DRAFT_552845</name>
</gene>
<feature type="compositionally biased region" description="Basic and acidic residues" evidence="6">
    <location>
        <begin position="607"/>
        <end position="623"/>
    </location>
</feature>
<sequence length="1258" mass="141085">MSFIAKGFNAAVGSLFAPSTAPEGHKNTEASPEESNAGSPGSPHEHPHTHRVNHRNTYQVPSSPAVPVRQSNPINSAASELRRAGNRRRESKSDLEDEKRLTGNYTTPADAVIIALPNATALMKHKPITGGHRPMNTMTGPMISNIQVSPRPAQRTYGNKSVRLPVHDLDEDPIYDDEQISPRKRRKTIHASSRSAPIHIREDDRSPPATRQPRRPVEKPKHSRNTIWNDPLGKSEFLQVDEMVNSHSSKRHDRRTSLTSSEGKLGRPTAAQPTSGAPVRIELSDDDDLNGSHSPIHRHKHVTDELSAAPKSPIGRRTAKHVEGPERTSPCFSNTNGAKLAHSPSGGAHNTHTDFKAFIHTDPQRHKTKEQRTPHQRLSGQFRRYESTPDDEISIQHGMSSGHRRNDLNKRPSEIPSTTARSRAQQRRGQRKKPECRLMYFATHAKALRGPNVSLIYSRDEDCYYVRDLVSESSTHEAVSRVEHIKATRVFECAELKSLRLTGPRSGLQVLWYDLQFEDEEQYFIFLQSMPDIGVKRVQKSSTEMIKIFRNPLDQGVPPPKDEEIALLEANKERRAGESSHHHETSESKPPRKRLSTALKSQVAEDNTAKKPRIDGAEGKFNKMEVSPRPPSSYQRKTRGSLYANSTDAFRDLSPSRPDHGVLEKDRYSVNPGLGPRWEKPVEYPLVGRRRATVPYDDLEKLDDGEFLNDALIEFYMLWAYEQAKLPSGQVHLFNTYFYETLSKKQKGVTGVNYKGVARWVKDDIFSYDYVVVPVNEETHWYVAIICNLPNIEGVKTMATSADDSARPEIIQVEGEDPREPSDVEIQTNGTASNYPEACSRTDGHTTQNGTAISTPSEEVDPDLFAEEQTANGKALCESGEWPDPEENRESQSVTPFRETSAAVQRLSLKDGPPGGNVESPSLKSNMGSVKSKKKWPGPRKYDPDQPVIIILDSLDITHARAVRNLKDYIQEEGKAKRNLDAQITSAMNVKDIPKQSNFYDCGVFVLLYLKAFFQKPREFVTKILTREMNLEDDWVGASASDIRAEIRNILFDLHKEQDAARKKQRAEKKKSKKESPEKKVLLKEKKPDKPDKPPEPQTVAEASPSPAKRPESPEDDVPKRENTDLRDAPVPSIEGRSFTPTSPALPSRAQDLEVTPDNAIEDRDTKLGSTIPESPPIPERSSRLGSEAAPIEIEDSQPTISHRTVQQQANDEHESADLWTQLKSASAKEPSISITSPRSRRKRRTFDVDKDSKASFD</sequence>
<dbReference type="GO" id="GO:0006508">
    <property type="term" value="P:proteolysis"/>
    <property type="evidence" value="ECO:0007669"/>
    <property type="project" value="UniProtKB-KW"/>
</dbReference>
<feature type="compositionally biased region" description="Polar residues" evidence="6">
    <location>
        <begin position="1197"/>
        <end position="1210"/>
    </location>
</feature>
<reference evidence="10" key="2">
    <citation type="submission" date="2020-04" db="EMBL/GenBank/DDBJ databases">
        <authorList>
            <consortium name="NCBI Genome Project"/>
        </authorList>
    </citation>
    <scope>NUCLEOTIDE SEQUENCE</scope>
    <source>
        <strain evidence="10">CBS 304.34</strain>
    </source>
</reference>
<feature type="region of interest" description="Disordered" evidence="6">
    <location>
        <begin position="244"/>
        <end position="333"/>
    </location>
</feature>
<organism evidence="8">
    <name type="scientific">Mytilinidion resinicola</name>
    <dbReference type="NCBI Taxonomy" id="574789"/>
    <lineage>
        <taxon>Eukaryota</taxon>
        <taxon>Fungi</taxon>
        <taxon>Dikarya</taxon>
        <taxon>Ascomycota</taxon>
        <taxon>Pezizomycotina</taxon>
        <taxon>Dothideomycetes</taxon>
        <taxon>Pleosporomycetidae</taxon>
        <taxon>Mytilinidiales</taxon>
        <taxon>Mytilinidiaceae</taxon>
        <taxon>Mytilinidion</taxon>
    </lineage>
</organism>
<dbReference type="GO" id="GO:0016926">
    <property type="term" value="P:protein desumoylation"/>
    <property type="evidence" value="ECO:0007669"/>
    <property type="project" value="TreeGrafter"/>
</dbReference>
<feature type="region of interest" description="Disordered" evidence="6">
    <location>
        <begin position="1058"/>
        <end position="1258"/>
    </location>
</feature>
<name>A0A6A6XZ31_9PEZI</name>
<dbReference type="InterPro" id="IPR051947">
    <property type="entry name" value="Sentrin-specific_protease"/>
</dbReference>
<feature type="compositionally biased region" description="Basic and acidic residues" evidence="6">
    <location>
        <begin position="80"/>
        <end position="101"/>
    </location>
</feature>
<evidence type="ECO:0000313" key="8">
    <source>
        <dbReference type="EMBL" id="KAF2801762.1"/>
    </source>
</evidence>
<keyword evidence="3" id="KW-0645">Protease</keyword>
<feature type="compositionally biased region" description="Polar residues" evidence="6">
    <location>
        <begin position="29"/>
        <end position="39"/>
    </location>
</feature>
<feature type="compositionally biased region" description="Basic and acidic residues" evidence="6">
    <location>
        <begin position="1246"/>
        <end position="1258"/>
    </location>
</feature>
<feature type="compositionally biased region" description="Polar residues" evidence="6">
    <location>
        <begin position="845"/>
        <end position="857"/>
    </location>
</feature>
<keyword evidence="9" id="KW-1185">Reference proteome</keyword>
<dbReference type="Pfam" id="PF02902">
    <property type="entry name" value="Peptidase_C48"/>
    <property type="match status" value="1"/>
</dbReference>
<dbReference type="Gene3D" id="3.40.395.10">
    <property type="entry name" value="Adenoviral Proteinase, Chain A"/>
    <property type="match status" value="1"/>
</dbReference>
<accession>A0A6A6XZ31</accession>
<evidence type="ECO:0000256" key="1">
    <source>
        <dbReference type="ARBA" id="ARBA00005234"/>
    </source>
</evidence>
<dbReference type="Proteomes" id="UP000504636">
    <property type="component" value="Unplaced"/>
</dbReference>
<dbReference type="GO" id="GO:0005634">
    <property type="term" value="C:nucleus"/>
    <property type="evidence" value="ECO:0007669"/>
    <property type="project" value="TreeGrafter"/>
</dbReference>
<feature type="compositionally biased region" description="Basic and acidic residues" evidence="6">
    <location>
        <begin position="1074"/>
        <end position="1095"/>
    </location>
</feature>
<protein>
    <submittedName>
        <fullName evidence="8 10">Cysteine proteinase</fullName>
    </submittedName>
</protein>
<evidence type="ECO:0000313" key="9">
    <source>
        <dbReference type="Proteomes" id="UP000504636"/>
    </source>
</evidence>
<feature type="region of interest" description="Disordered" evidence="6">
    <location>
        <begin position="815"/>
        <end position="858"/>
    </location>
</feature>
<feature type="compositionally biased region" description="Basic and acidic residues" evidence="6">
    <location>
        <begin position="657"/>
        <end position="668"/>
    </location>
</feature>
<evidence type="ECO:0000256" key="2">
    <source>
        <dbReference type="ARBA" id="ARBA00022553"/>
    </source>
</evidence>
<dbReference type="PROSITE" id="PS50600">
    <property type="entry name" value="ULP_PROTEASE"/>
    <property type="match status" value="1"/>
</dbReference>
<dbReference type="PANTHER" id="PTHR46896">
    <property type="entry name" value="SENTRIN-SPECIFIC PROTEASE"/>
    <property type="match status" value="1"/>
</dbReference>
<dbReference type="GO" id="GO:0005737">
    <property type="term" value="C:cytoplasm"/>
    <property type="evidence" value="ECO:0007669"/>
    <property type="project" value="TreeGrafter"/>
</dbReference>
<dbReference type="InterPro" id="IPR003653">
    <property type="entry name" value="Peptidase_C48_C"/>
</dbReference>
<keyword evidence="5" id="KW-0378">Hydrolase</keyword>
<feature type="domain" description="Ubiquitin-like protease family profile" evidence="7">
    <location>
        <begin position="692"/>
        <end position="1013"/>
    </location>
</feature>
<feature type="compositionally biased region" description="Polar residues" evidence="6">
    <location>
        <begin position="825"/>
        <end position="834"/>
    </location>
</feature>
<dbReference type="PANTHER" id="PTHR46896:SF3">
    <property type="entry name" value="FI06413P-RELATED"/>
    <property type="match status" value="1"/>
</dbReference>
<feature type="region of interest" description="Disordered" evidence="6">
    <location>
        <begin position="574"/>
        <end position="668"/>
    </location>
</feature>
<feature type="compositionally biased region" description="Basic and acidic residues" evidence="6">
    <location>
        <begin position="404"/>
        <end position="413"/>
    </location>
</feature>
<evidence type="ECO:0000259" key="7">
    <source>
        <dbReference type="PROSITE" id="PS50600"/>
    </source>
</evidence>
<dbReference type="GO" id="GO:0070139">
    <property type="term" value="F:SUMO-specific endopeptidase activity"/>
    <property type="evidence" value="ECO:0007669"/>
    <property type="project" value="TreeGrafter"/>
</dbReference>
<dbReference type="SUPFAM" id="SSF54001">
    <property type="entry name" value="Cysteine proteinases"/>
    <property type="match status" value="1"/>
</dbReference>
<evidence type="ECO:0000256" key="3">
    <source>
        <dbReference type="ARBA" id="ARBA00022670"/>
    </source>
</evidence>
<proteinExistence type="inferred from homology"/>
<reference evidence="8 10" key="1">
    <citation type="journal article" date="2020" name="Stud. Mycol.">
        <title>101 Dothideomycetes genomes: a test case for predicting lifestyles and emergence of pathogens.</title>
        <authorList>
            <person name="Haridas S."/>
            <person name="Albert R."/>
            <person name="Binder M."/>
            <person name="Bloem J."/>
            <person name="Labutti K."/>
            <person name="Salamov A."/>
            <person name="Andreopoulos B."/>
            <person name="Baker S."/>
            <person name="Barry K."/>
            <person name="Bills G."/>
            <person name="Bluhm B."/>
            <person name="Cannon C."/>
            <person name="Castanera R."/>
            <person name="Culley D."/>
            <person name="Daum C."/>
            <person name="Ezra D."/>
            <person name="Gonzalez J."/>
            <person name="Henrissat B."/>
            <person name="Kuo A."/>
            <person name="Liang C."/>
            <person name="Lipzen A."/>
            <person name="Lutzoni F."/>
            <person name="Magnuson J."/>
            <person name="Mondo S."/>
            <person name="Nolan M."/>
            <person name="Ohm R."/>
            <person name="Pangilinan J."/>
            <person name="Park H.-J."/>
            <person name="Ramirez L."/>
            <person name="Alfaro M."/>
            <person name="Sun H."/>
            <person name="Tritt A."/>
            <person name="Yoshinaga Y."/>
            <person name="Zwiers L.-H."/>
            <person name="Turgeon B."/>
            <person name="Goodwin S."/>
            <person name="Spatafora J."/>
            <person name="Crous P."/>
            <person name="Grigoriev I."/>
        </authorList>
    </citation>
    <scope>NUCLEOTIDE SEQUENCE</scope>
    <source>
        <strain evidence="8 10">CBS 304.34</strain>
    </source>
</reference>
<keyword evidence="4" id="KW-0833">Ubl conjugation pathway</keyword>
<feature type="compositionally biased region" description="Polar residues" evidence="6">
    <location>
        <begin position="919"/>
        <end position="929"/>
    </location>
</feature>
<feature type="region of interest" description="Disordered" evidence="6">
    <location>
        <begin position="363"/>
        <end position="434"/>
    </location>
</feature>
<feature type="region of interest" description="Disordered" evidence="6">
    <location>
        <begin position="15"/>
        <end position="103"/>
    </location>
</feature>
<evidence type="ECO:0000256" key="6">
    <source>
        <dbReference type="SAM" id="MobiDB-lite"/>
    </source>
</evidence>
<dbReference type="AlphaFoldDB" id="A0A6A6XZ31"/>